<keyword evidence="2" id="KW-1185">Reference proteome</keyword>
<protein>
    <submittedName>
        <fullName evidence="1">2OG-Fe(II) oxygenase</fullName>
    </submittedName>
</protein>
<name>A0ABY3PK17_9CYAN</name>
<gene>
    <name evidence="1" type="ORF">ISF26_19390</name>
</gene>
<dbReference type="Proteomes" id="UP001054846">
    <property type="component" value="Chromosome"/>
</dbReference>
<accession>A0ABY3PK17</accession>
<evidence type="ECO:0000313" key="1">
    <source>
        <dbReference type="EMBL" id="UFP93912.1"/>
    </source>
</evidence>
<evidence type="ECO:0000313" key="2">
    <source>
        <dbReference type="Proteomes" id="UP001054846"/>
    </source>
</evidence>
<dbReference type="EMBL" id="CP063845">
    <property type="protein sequence ID" value="UFP93912.1"/>
    <property type="molecule type" value="Genomic_DNA"/>
</dbReference>
<organism evidence="1 2">
    <name type="scientific">Gloeobacter morelensis MG652769</name>
    <dbReference type="NCBI Taxonomy" id="2781736"/>
    <lineage>
        <taxon>Bacteria</taxon>
        <taxon>Bacillati</taxon>
        <taxon>Cyanobacteriota</taxon>
        <taxon>Cyanophyceae</taxon>
        <taxon>Gloeobacterales</taxon>
        <taxon>Gloeobacteraceae</taxon>
        <taxon>Gloeobacter</taxon>
        <taxon>Gloeobacter morelensis</taxon>
    </lineage>
</organism>
<dbReference type="SUPFAM" id="SSF51197">
    <property type="entry name" value="Clavaminate synthase-like"/>
    <property type="match status" value="1"/>
</dbReference>
<dbReference type="RefSeq" id="WP_230840968.1">
    <property type="nucleotide sequence ID" value="NZ_CP063845.1"/>
</dbReference>
<proteinExistence type="predicted"/>
<dbReference type="Gene3D" id="2.60.120.620">
    <property type="entry name" value="q2cbj1_9rhob like domain"/>
    <property type="match status" value="1"/>
</dbReference>
<sequence length="268" mass="30816">MEIHRQELPQLSERQRDCVYALEREGVYVTHLEDLALASTAAMLQAARRWIPTLNDTQPEITAKQDLKLDDAAILHSPVLYRWGLEESLLNIVETYLGLPARYMGTAFRRSTLHSTQVKTRDWHTDHEDLRMVKVIVYLSDVDAHSGPFQYISKRLSAYLRDKLSYRHGRIPLKTVASLVPESCWQTCLGRAGTVVLADTATIFHRGKMPTQRERLALFYTYTSCQPLNSHICNGSFKPWELEYLTASLSHRQQQCSLRRFTLPELVG</sequence>
<reference evidence="1 2" key="1">
    <citation type="journal article" date="2021" name="Genome Biol. Evol.">
        <title>Complete Genome Sequencing of a Novel Gloeobacter Species from a Waterfall Cave in Mexico.</title>
        <authorList>
            <person name="Saw J.H."/>
            <person name="Cardona T."/>
            <person name="Montejano G."/>
        </authorList>
    </citation>
    <scope>NUCLEOTIDE SEQUENCE [LARGE SCALE GENOMIC DNA]</scope>
    <source>
        <strain evidence="1">MG652769</strain>
    </source>
</reference>